<feature type="region of interest" description="Disordered" evidence="16">
    <location>
        <begin position="382"/>
        <end position="461"/>
    </location>
</feature>
<dbReference type="PROSITE" id="PS50110">
    <property type="entry name" value="RESPONSE_REGULATORY"/>
    <property type="match status" value="1"/>
</dbReference>
<feature type="region of interest" description="Disordered" evidence="16">
    <location>
        <begin position="961"/>
        <end position="1047"/>
    </location>
</feature>
<proteinExistence type="predicted"/>
<dbReference type="RefSeq" id="XP_034013816.1">
    <property type="nucleotide sequence ID" value="XM_034153903.1"/>
</dbReference>
<feature type="region of interest" description="Disordered" evidence="16">
    <location>
        <begin position="1264"/>
        <end position="1350"/>
    </location>
</feature>
<dbReference type="GO" id="GO:1900445">
    <property type="term" value="P:positive regulation of filamentous growth of a population of unicellular organisms in response to biotic stimulus"/>
    <property type="evidence" value="ECO:0007669"/>
    <property type="project" value="UniProtKB-ARBA"/>
</dbReference>
<organism evidence="22 23">
    <name type="scientific">Diutina rugosa</name>
    <name type="common">Yeast</name>
    <name type="synonym">Candida rugosa</name>
    <dbReference type="NCBI Taxonomy" id="5481"/>
    <lineage>
        <taxon>Eukaryota</taxon>
        <taxon>Fungi</taxon>
        <taxon>Dikarya</taxon>
        <taxon>Ascomycota</taxon>
        <taxon>Saccharomycotina</taxon>
        <taxon>Pichiomycetes</taxon>
        <taxon>Debaryomycetaceae</taxon>
        <taxon>Diutina</taxon>
    </lineage>
</organism>
<evidence type="ECO:0000259" key="20">
    <source>
        <dbReference type="PROSITE" id="PS50110"/>
    </source>
</evidence>
<feature type="compositionally biased region" description="Basic and acidic residues" evidence="16">
    <location>
        <begin position="983"/>
        <end position="995"/>
    </location>
</feature>
<feature type="compositionally biased region" description="Basic and acidic residues" evidence="16">
    <location>
        <begin position="706"/>
        <end position="716"/>
    </location>
</feature>
<keyword evidence="12 17" id="KW-0472">Membrane</keyword>
<keyword evidence="10 17" id="KW-1133">Transmembrane helix</keyword>
<evidence type="ECO:0000256" key="10">
    <source>
        <dbReference type="ARBA" id="ARBA00022989"/>
    </source>
</evidence>
<feature type="compositionally biased region" description="Low complexity" evidence="16">
    <location>
        <begin position="390"/>
        <end position="401"/>
    </location>
</feature>
<keyword evidence="4 14" id="KW-0597">Phosphoprotein</keyword>
<evidence type="ECO:0000256" key="15">
    <source>
        <dbReference type="SAM" id="Coils"/>
    </source>
</evidence>
<evidence type="ECO:0000256" key="17">
    <source>
        <dbReference type="SAM" id="Phobius"/>
    </source>
</evidence>
<dbReference type="SUPFAM" id="SSF47384">
    <property type="entry name" value="Homodimeric domain of signal transducing histidine kinase"/>
    <property type="match status" value="1"/>
</dbReference>
<dbReference type="InterPro" id="IPR011006">
    <property type="entry name" value="CheY-like_superfamily"/>
</dbReference>
<dbReference type="OMA" id="WGDSNRI"/>
<dbReference type="InterPro" id="IPR001789">
    <property type="entry name" value="Sig_transdc_resp-reg_receiver"/>
</dbReference>
<dbReference type="PROSITE" id="PS50109">
    <property type="entry name" value="HIS_KIN"/>
    <property type="match status" value="1"/>
</dbReference>
<evidence type="ECO:0000256" key="11">
    <source>
        <dbReference type="ARBA" id="ARBA00023012"/>
    </source>
</evidence>
<dbReference type="Pfam" id="PF02518">
    <property type="entry name" value="HATPase_c"/>
    <property type="match status" value="1"/>
</dbReference>
<evidence type="ECO:0000256" key="1">
    <source>
        <dbReference type="ARBA" id="ARBA00000085"/>
    </source>
</evidence>
<dbReference type="PANTHER" id="PTHR43047:SF72">
    <property type="entry name" value="OSMOSENSING HISTIDINE PROTEIN KINASE SLN1"/>
    <property type="match status" value="1"/>
</dbReference>
<dbReference type="Proteomes" id="UP000449547">
    <property type="component" value="Unassembled WGS sequence"/>
</dbReference>
<keyword evidence="18" id="KW-0732">Signal</keyword>
<dbReference type="FunFam" id="1.10.287.130:FF:000004">
    <property type="entry name" value="Ethylene receptor 1"/>
    <property type="match status" value="1"/>
</dbReference>
<dbReference type="Pfam" id="PF00512">
    <property type="entry name" value="HisKA"/>
    <property type="match status" value="1"/>
</dbReference>
<dbReference type="InterPro" id="IPR004358">
    <property type="entry name" value="Sig_transdc_His_kin-like_C"/>
</dbReference>
<dbReference type="PANTHER" id="PTHR43047">
    <property type="entry name" value="TWO-COMPONENT HISTIDINE PROTEIN KINASE"/>
    <property type="match status" value="1"/>
</dbReference>
<dbReference type="VEuPathDB" id="FungiDB:DIURU_001368"/>
<comment type="subcellular location">
    <subcellularLocation>
        <location evidence="2">Membrane</location>
    </subcellularLocation>
</comment>
<evidence type="ECO:0000256" key="13">
    <source>
        <dbReference type="ARBA" id="ARBA00023180"/>
    </source>
</evidence>
<gene>
    <name evidence="22" type="ORF">DIURU_001368</name>
</gene>
<evidence type="ECO:0000256" key="5">
    <source>
        <dbReference type="ARBA" id="ARBA00022679"/>
    </source>
</evidence>
<comment type="catalytic activity">
    <reaction evidence="1">
        <text>ATP + protein L-histidine = ADP + protein N-phospho-L-histidine.</text>
        <dbReference type="EC" id="2.7.13.3"/>
    </reaction>
</comment>
<keyword evidence="8" id="KW-0418">Kinase</keyword>
<feature type="domain" description="Response regulatory" evidence="20">
    <location>
        <begin position="1056"/>
        <end position="1177"/>
    </location>
</feature>
<keyword evidence="11" id="KW-0902">Two-component regulatory system</keyword>
<dbReference type="GO" id="GO:0000155">
    <property type="term" value="F:phosphorelay sensor kinase activity"/>
    <property type="evidence" value="ECO:0007669"/>
    <property type="project" value="InterPro"/>
</dbReference>
<sequence>MSSSLLSLLILAVVTGVYFSNNLSDLRAERLEVIAELKSTQIGQLMTSTYYQVNWITQRDSVLSALANYRVGNSSLDSPFMSGANLTIDQLVSSSDNFAAARLYNLDMEVLVESENKITNLSPWARDYLYPLRYNAEVPPPLYSSGIASTGYFTGPVANDTSEDLSPNSPYFMCITLPIYANTSIILTSMFLAGYISVIFSTQSIQLAMSDAKANSSQKSTYSDNQVYLVQPIYGDTTDLIPYTVPPTNHDHSEVVAYKYVLPTGNMSQSTSELYNINSSQAVKKAILEPGQGSSRKIASDNGKVATGFSKIHIDSVTTWTLLVEQPRSQFLQPVNNFKKIIIGVVIGIAAFMCIVTFPLAVYFVKPITQLKDATVLITNSRKPKHRADGTGTTPDNPNGGKSISNVYWPLRRRTPHSHSHHYDEKHESASASANPRNSVSSTPSSARSSAYSSGIRMPEQVPRSKKFFKDEITELTEAFNIMTAELARQYNHLEDRVKQRTKELEASKVEAEAANEAKTVFIANISHELRTPLNGILGMTAIAMDEPDQSRIQESLKLIHRSGELLLHILTELLTYSKNTLKRSKLERANFQILEVVGQTKSIFDKLARDSRVHFSVLVKPAIMRKLILFGDSNRIIQIVMNLVSNSLKFTPVDGSVDVQFKLLGEYDYERSMAVNCEKVYVKNSRKSLRAKALPPVPGQSKLKTLHDGRRRGSDNTKSSNSSSSTTTDLDHSDNISVVTLPTSEYEQALFRNQFQAKPLPTLPQPNPDNSGSGSSDTMLAGSASVKSMSTSATPPPLPPKPQQMNQQQIVNTSYDSQSVSSVATHHEVTKNDKVYKTRTLANPTTWVIQISVTDTGPGIEPALQEKVFEPFIQGDQTLSRSYGGTGLGLSICRQLATMMHGTLTLSSTIGKGSTFTFTVPLKQTGEVIVDEQDMEEYCNDEFNPDAKVNRKVAFEEPGTPNSAIEVINDEVVPQTPNKTGDPTKSESPRRDQEPSPVSSQQGTPPKKPSFTRENSVLLSKPDLITKGSTGTAASMVSKETSEEPDVMSSLTHIRILVAEDNMVNQEVIKRMLKLEGFTNVKMAKDGSEAVEMVRESYETMQLYDLIFMDVQMPKIDGLLATKMIRTNLGFTRPIIALTAFADESNVKECLGAGMSGFLAKPIRRSNIKKVITQFAPQLLGEVLVSPSSEARGFRFGDSSRNTPSGTPISEVPPGTADNASGGIGNGVGTVSANVSAHASETAISPEGGKPKANDCVIAEETKEETNAAKVEEERTAATLATPKEPTEQPAPGADSSNTKEPSSIPSIEVNKAEVVEEKKEVEEEKNEAKQSTNAKSKEGNDVVESYDK</sequence>
<feature type="transmembrane region" description="Helical" evidence="17">
    <location>
        <begin position="341"/>
        <end position="365"/>
    </location>
</feature>
<dbReference type="GO" id="GO:0007234">
    <property type="term" value="P:osmosensory signaling via phosphorelay pathway"/>
    <property type="evidence" value="ECO:0007669"/>
    <property type="project" value="UniProtKB-ARBA"/>
</dbReference>
<keyword evidence="7" id="KW-0547">Nucleotide-binding</keyword>
<feature type="region of interest" description="Disordered" evidence="16">
    <location>
        <begin position="1195"/>
        <end position="1226"/>
    </location>
</feature>
<dbReference type="EMBL" id="SWFT01000042">
    <property type="protein sequence ID" value="KAA8905706.1"/>
    <property type="molecule type" value="Genomic_DNA"/>
</dbReference>
<feature type="compositionally biased region" description="Polar residues" evidence="16">
    <location>
        <begin position="1296"/>
        <end position="1307"/>
    </location>
</feature>
<feature type="chain" id="PRO_5024851282" description="histidine kinase" evidence="18">
    <location>
        <begin position="17"/>
        <end position="1350"/>
    </location>
</feature>
<dbReference type="InterPro" id="IPR003594">
    <property type="entry name" value="HATPase_dom"/>
</dbReference>
<evidence type="ECO:0000313" key="22">
    <source>
        <dbReference type="EMBL" id="KAA8905706.1"/>
    </source>
</evidence>
<protein>
    <recommendedName>
        <fullName evidence="3">histidine kinase</fullName>
        <ecNumber evidence="3">2.7.13.3</ecNumber>
    </recommendedName>
</protein>
<feature type="compositionally biased region" description="Basic and acidic residues" evidence="16">
    <location>
        <begin position="1312"/>
        <end position="1330"/>
    </location>
</feature>
<evidence type="ECO:0000256" key="9">
    <source>
        <dbReference type="ARBA" id="ARBA00022840"/>
    </source>
</evidence>
<dbReference type="InterPro" id="IPR005467">
    <property type="entry name" value="His_kinase_dom"/>
</dbReference>
<dbReference type="GO" id="GO:0009927">
    <property type="term" value="F:histidine phosphotransfer kinase activity"/>
    <property type="evidence" value="ECO:0007669"/>
    <property type="project" value="TreeGrafter"/>
</dbReference>
<dbReference type="InterPro" id="IPR003660">
    <property type="entry name" value="HAMP_dom"/>
</dbReference>
<feature type="compositionally biased region" description="Basic and acidic residues" evidence="16">
    <location>
        <begin position="1264"/>
        <end position="1277"/>
    </location>
</feature>
<keyword evidence="13" id="KW-0325">Glycoprotein</keyword>
<keyword evidence="9" id="KW-0067">ATP-binding</keyword>
<feature type="compositionally biased region" description="Polar residues" evidence="16">
    <location>
        <begin position="1200"/>
        <end position="1209"/>
    </location>
</feature>
<feature type="compositionally biased region" description="Polar residues" evidence="16">
    <location>
        <begin position="1028"/>
        <end position="1040"/>
    </location>
</feature>
<reference evidence="22 23" key="1">
    <citation type="submission" date="2019-07" db="EMBL/GenBank/DDBJ databases">
        <title>Genome assembly of two rare yeast pathogens: Diutina rugosa and Trichomonascus ciferrii.</title>
        <authorList>
            <person name="Mixao V."/>
            <person name="Saus E."/>
            <person name="Hansen A."/>
            <person name="Lass-Flor C."/>
            <person name="Gabaldon T."/>
        </authorList>
    </citation>
    <scope>NUCLEOTIDE SEQUENCE [LARGE SCALE GENOMIC DNA]</scope>
    <source>
        <strain evidence="22 23">CBS 613</strain>
    </source>
</reference>
<dbReference type="SMART" id="SM00388">
    <property type="entry name" value="HisKA"/>
    <property type="match status" value="1"/>
</dbReference>
<dbReference type="FunFam" id="3.40.50.2300:FF:000289">
    <property type="entry name" value="Osmosensing histidine protein kinase SLN1"/>
    <property type="match status" value="1"/>
</dbReference>
<feature type="compositionally biased region" description="Basic and acidic residues" evidence="16">
    <location>
        <begin position="1337"/>
        <end position="1350"/>
    </location>
</feature>
<feature type="region of interest" description="Disordered" evidence="16">
    <location>
        <begin position="759"/>
        <end position="809"/>
    </location>
</feature>
<dbReference type="GO" id="GO:0036180">
    <property type="term" value="P:filamentous growth of a population of unicellular organisms in response to biotic stimulus"/>
    <property type="evidence" value="ECO:0007669"/>
    <property type="project" value="UniProtKB-ARBA"/>
</dbReference>
<dbReference type="SMART" id="SM00387">
    <property type="entry name" value="HATPase_c"/>
    <property type="match status" value="1"/>
</dbReference>
<evidence type="ECO:0000313" key="23">
    <source>
        <dbReference type="Proteomes" id="UP000449547"/>
    </source>
</evidence>
<feature type="modified residue" description="4-aspartylphosphate" evidence="14">
    <location>
        <position position="1111"/>
    </location>
</feature>
<evidence type="ECO:0000256" key="16">
    <source>
        <dbReference type="SAM" id="MobiDB-lite"/>
    </source>
</evidence>
<evidence type="ECO:0000256" key="18">
    <source>
        <dbReference type="SAM" id="SignalP"/>
    </source>
</evidence>
<dbReference type="PRINTS" id="PR00344">
    <property type="entry name" value="BCTRLSENSOR"/>
</dbReference>
<feature type="compositionally biased region" description="Low complexity" evidence="16">
    <location>
        <begin position="717"/>
        <end position="729"/>
    </location>
</feature>
<dbReference type="SUPFAM" id="SSF52172">
    <property type="entry name" value="CheY-like"/>
    <property type="match status" value="1"/>
</dbReference>
<feature type="transmembrane region" description="Helical" evidence="17">
    <location>
        <begin position="179"/>
        <end position="200"/>
    </location>
</feature>
<feature type="compositionally biased region" description="Basic residues" evidence="16">
    <location>
        <begin position="411"/>
        <end position="420"/>
    </location>
</feature>
<evidence type="ECO:0000256" key="3">
    <source>
        <dbReference type="ARBA" id="ARBA00012438"/>
    </source>
</evidence>
<comment type="caution">
    <text evidence="22">The sequence shown here is derived from an EMBL/GenBank/DDBJ whole genome shotgun (WGS) entry which is preliminary data.</text>
</comment>
<dbReference type="CDD" id="cd17546">
    <property type="entry name" value="REC_hyHK_CKI1_RcsC-like"/>
    <property type="match status" value="1"/>
</dbReference>
<evidence type="ECO:0000256" key="14">
    <source>
        <dbReference type="PROSITE-ProRule" id="PRU00169"/>
    </source>
</evidence>
<evidence type="ECO:0000256" key="7">
    <source>
        <dbReference type="ARBA" id="ARBA00022741"/>
    </source>
</evidence>
<feature type="compositionally biased region" description="Polar residues" evidence="16">
    <location>
        <begin position="769"/>
        <end position="779"/>
    </location>
</feature>
<evidence type="ECO:0000256" key="4">
    <source>
        <dbReference type="ARBA" id="ARBA00022553"/>
    </source>
</evidence>
<feature type="coiled-coil region" evidence="15">
    <location>
        <begin position="484"/>
        <end position="518"/>
    </location>
</feature>
<dbReference type="PROSITE" id="PS50885">
    <property type="entry name" value="HAMP"/>
    <property type="match status" value="1"/>
</dbReference>
<dbReference type="GO" id="GO:0005524">
    <property type="term" value="F:ATP binding"/>
    <property type="evidence" value="ECO:0007669"/>
    <property type="project" value="UniProtKB-KW"/>
</dbReference>
<keyword evidence="23" id="KW-1185">Reference proteome</keyword>
<feature type="region of interest" description="Disordered" evidence="16">
    <location>
        <begin position="692"/>
        <end position="733"/>
    </location>
</feature>
<dbReference type="Gene3D" id="1.10.287.130">
    <property type="match status" value="1"/>
</dbReference>
<dbReference type="EC" id="2.7.13.3" evidence="3"/>
<dbReference type="InterPro" id="IPR003661">
    <property type="entry name" value="HisK_dim/P_dom"/>
</dbReference>
<evidence type="ECO:0000256" key="8">
    <source>
        <dbReference type="ARBA" id="ARBA00022777"/>
    </source>
</evidence>
<dbReference type="GeneID" id="54780021"/>
<feature type="compositionally biased region" description="Low complexity" evidence="16">
    <location>
        <begin position="435"/>
        <end position="454"/>
    </location>
</feature>
<dbReference type="Gene3D" id="3.30.565.10">
    <property type="entry name" value="Histidine kinase-like ATPase, C-terminal domain"/>
    <property type="match status" value="2"/>
</dbReference>
<evidence type="ECO:0000259" key="21">
    <source>
        <dbReference type="PROSITE" id="PS50885"/>
    </source>
</evidence>
<evidence type="ECO:0000256" key="12">
    <source>
        <dbReference type="ARBA" id="ARBA00023136"/>
    </source>
</evidence>
<feature type="domain" description="Histidine kinase" evidence="19">
    <location>
        <begin position="525"/>
        <end position="925"/>
    </location>
</feature>
<keyword evidence="5" id="KW-0808">Transferase</keyword>
<dbReference type="Pfam" id="PF00072">
    <property type="entry name" value="Response_reg"/>
    <property type="match status" value="1"/>
</dbReference>
<accession>A0A642UUV8</accession>
<dbReference type="OrthoDB" id="60033at2759"/>
<evidence type="ECO:0000256" key="2">
    <source>
        <dbReference type="ARBA" id="ARBA00004370"/>
    </source>
</evidence>
<evidence type="ECO:0000259" key="19">
    <source>
        <dbReference type="PROSITE" id="PS50109"/>
    </source>
</evidence>
<name>A0A642UUV8_DIURU</name>
<dbReference type="SMART" id="SM00448">
    <property type="entry name" value="REC"/>
    <property type="match status" value="1"/>
</dbReference>
<dbReference type="InterPro" id="IPR036890">
    <property type="entry name" value="HATPase_C_sf"/>
</dbReference>
<feature type="signal peptide" evidence="18">
    <location>
        <begin position="1"/>
        <end position="16"/>
    </location>
</feature>
<dbReference type="Gene3D" id="3.40.50.2300">
    <property type="match status" value="1"/>
</dbReference>
<dbReference type="GO" id="GO:0005886">
    <property type="term" value="C:plasma membrane"/>
    <property type="evidence" value="ECO:0007669"/>
    <property type="project" value="UniProtKB-ARBA"/>
</dbReference>
<dbReference type="CDD" id="cd00082">
    <property type="entry name" value="HisKA"/>
    <property type="match status" value="1"/>
</dbReference>
<evidence type="ECO:0000256" key="6">
    <source>
        <dbReference type="ARBA" id="ARBA00022692"/>
    </source>
</evidence>
<dbReference type="SUPFAM" id="SSF55874">
    <property type="entry name" value="ATPase domain of HSP90 chaperone/DNA topoisomerase II/histidine kinase"/>
    <property type="match status" value="2"/>
</dbReference>
<keyword evidence="15" id="KW-0175">Coiled coil</keyword>
<keyword evidence="6 17" id="KW-0812">Transmembrane</keyword>
<dbReference type="InterPro" id="IPR036097">
    <property type="entry name" value="HisK_dim/P_sf"/>
</dbReference>
<feature type="domain" description="HAMP" evidence="21">
    <location>
        <begin position="469"/>
        <end position="492"/>
    </location>
</feature>